<comment type="caution">
    <text evidence="2">The sequence shown here is derived from an EMBL/GenBank/DDBJ whole genome shotgun (WGS) entry which is preliminary data.</text>
</comment>
<dbReference type="eggNOG" id="ENOG5030KCX">
    <property type="taxonomic scope" value="Bacteria"/>
</dbReference>
<reference evidence="2 3" key="1">
    <citation type="submission" date="2013-05" db="EMBL/GenBank/DDBJ databases">
        <authorList>
            <person name="Strain E.A."/>
            <person name="Brown E."/>
            <person name="Allard M.W."/>
            <person name="Luo Y.L."/>
        </authorList>
    </citation>
    <scope>NUCLEOTIDE SEQUENCE [LARGE SCALE GENOMIC DNA]</scope>
    <source>
        <strain evidence="2 3">TS-15</strain>
    </source>
</reference>
<evidence type="ECO:0000313" key="2">
    <source>
        <dbReference type="EMBL" id="EPY07208.1"/>
    </source>
</evidence>
<proteinExistence type="predicted"/>
<name>S9SSU0_PAEAL</name>
<dbReference type="PATRIC" id="fig|1117108.3.peg.2170"/>
<gene>
    <name evidence="2" type="ORF">PAALTS15_10449</name>
</gene>
<sequence>MAFEKDLPQWKEKGVKPPQSKLDEGWKVQDKPPAAWLNWQMNKTYEALKEVQEKAAEKTEVASAIEDSKKYTDQKVAGIDLTKITPDSIGATKKTDFDTHTADKTKHITADERNAWNAKETPGGAQEKANQAETNAKNYIDTKAWQKHKVASDDGTAIDISNRDLNSIVHTGFYKGTNMGNSPALLHGWGYVEVIAHGLGSWVLQKVYDLHADRFYMRRLQDNGWTAWTQDLFQSGVDAKNSIAGAINAKGVPASANDDFATLAAKISQIKTELSLVDSKISWSNTHSPSMYGDDKKVVYDYVVATMPNMKNAFAFDGSIWLDNEKTNSDNSAGSARAYLEDWNGKTCDINSIGHSTRWGYNYATNIFMLNGRKGYKTVTSFWDGDKEATHTSTSIQIPDGFDVSRPCLLKVKWEFYPIAGRFYQVSISCGVNGTITTC</sequence>
<protein>
    <submittedName>
        <fullName evidence="2">Uncharacterized protein</fullName>
    </submittedName>
</protein>
<dbReference type="AlphaFoldDB" id="S9SSU0"/>
<accession>S9SSU0</accession>
<dbReference type="Proteomes" id="UP000015344">
    <property type="component" value="Unassembled WGS sequence"/>
</dbReference>
<dbReference type="EMBL" id="ATMT01000044">
    <property type="protein sequence ID" value="EPY07208.1"/>
    <property type="molecule type" value="Genomic_DNA"/>
</dbReference>
<evidence type="ECO:0000313" key="3">
    <source>
        <dbReference type="Proteomes" id="UP000015344"/>
    </source>
</evidence>
<dbReference type="RefSeq" id="WP_021259500.1">
    <property type="nucleotide sequence ID" value="NZ_ATMT01000044.1"/>
</dbReference>
<evidence type="ECO:0000256" key="1">
    <source>
        <dbReference type="SAM" id="MobiDB-lite"/>
    </source>
</evidence>
<feature type="region of interest" description="Disordered" evidence="1">
    <location>
        <begin position="1"/>
        <end position="26"/>
    </location>
</feature>
<dbReference type="CDD" id="cd19958">
    <property type="entry name" value="pyocin_knob"/>
    <property type="match status" value="1"/>
</dbReference>
<organism evidence="2 3">
    <name type="scientific">Paenibacillus alvei TS-15</name>
    <dbReference type="NCBI Taxonomy" id="1117108"/>
    <lineage>
        <taxon>Bacteria</taxon>
        <taxon>Bacillati</taxon>
        <taxon>Bacillota</taxon>
        <taxon>Bacilli</taxon>
        <taxon>Bacillales</taxon>
        <taxon>Paenibacillaceae</taxon>
        <taxon>Paenibacillus</taxon>
    </lineage>
</organism>